<reference evidence="2" key="1">
    <citation type="submission" date="2023-07" db="EMBL/GenBank/DDBJ databases">
        <authorList>
            <consortium name="AG Swart"/>
            <person name="Singh M."/>
            <person name="Singh A."/>
            <person name="Seah K."/>
            <person name="Emmerich C."/>
        </authorList>
    </citation>
    <scope>NUCLEOTIDE SEQUENCE</scope>
    <source>
        <strain evidence="2">DP1</strain>
    </source>
</reference>
<protein>
    <submittedName>
        <fullName evidence="2">Uncharacterized protein</fullName>
    </submittedName>
</protein>
<evidence type="ECO:0000313" key="2">
    <source>
        <dbReference type="EMBL" id="CAI2387421.1"/>
    </source>
</evidence>
<evidence type="ECO:0000256" key="1">
    <source>
        <dbReference type="SAM" id="SignalP"/>
    </source>
</evidence>
<name>A0AAD1YAY5_EUPCR</name>
<gene>
    <name evidence="2" type="ORF">ECRASSUSDP1_LOCUS29054</name>
</gene>
<keyword evidence="1" id="KW-0732">Signal</keyword>
<accession>A0AAD1YAY5</accession>
<dbReference type="Proteomes" id="UP001295684">
    <property type="component" value="Unassembled WGS sequence"/>
</dbReference>
<feature type="chain" id="PRO_5042215783" evidence="1">
    <location>
        <begin position="20"/>
        <end position="52"/>
    </location>
</feature>
<dbReference type="AlphaFoldDB" id="A0AAD1YAY5"/>
<sequence>MFSTGFSCWINCLFCLILADSLRSSLICLLNPPLFEGQSPLVPRINCLGSSL</sequence>
<proteinExistence type="predicted"/>
<organism evidence="2 3">
    <name type="scientific">Euplotes crassus</name>
    <dbReference type="NCBI Taxonomy" id="5936"/>
    <lineage>
        <taxon>Eukaryota</taxon>
        <taxon>Sar</taxon>
        <taxon>Alveolata</taxon>
        <taxon>Ciliophora</taxon>
        <taxon>Intramacronucleata</taxon>
        <taxon>Spirotrichea</taxon>
        <taxon>Hypotrichia</taxon>
        <taxon>Euplotida</taxon>
        <taxon>Euplotidae</taxon>
        <taxon>Moneuplotes</taxon>
    </lineage>
</organism>
<feature type="signal peptide" evidence="1">
    <location>
        <begin position="1"/>
        <end position="19"/>
    </location>
</feature>
<dbReference type="EMBL" id="CAMPGE010029931">
    <property type="protein sequence ID" value="CAI2387421.1"/>
    <property type="molecule type" value="Genomic_DNA"/>
</dbReference>
<evidence type="ECO:0000313" key="3">
    <source>
        <dbReference type="Proteomes" id="UP001295684"/>
    </source>
</evidence>
<comment type="caution">
    <text evidence="2">The sequence shown here is derived from an EMBL/GenBank/DDBJ whole genome shotgun (WGS) entry which is preliminary data.</text>
</comment>
<keyword evidence="3" id="KW-1185">Reference proteome</keyword>